<comment type="pathway">
    <text evidence="2 7">Secondary metabolite metabolism; methylglyoxal degradation; (R)-lactate from methylglyoxal: step 2/2.</text>
</comment>
<dbReference type="InterPro" id="IPR001279">
    <property type="entry name" value="Metallo-B-lactamas"/>
</dbReference>
<feature type="binding site" evidence="7">
    <location>
        <position position="112"/>
    </location>
    <ligand>
        <name>Zn(2+)</name>
        <dbReference type="ChEBI" id="CHEBI:29105"/>
        <label>1</label>
    </ligand>
</feature>
<feature type="binding site" evidence="7">
    <location>
        <position position="57"/>
    </location>
    <ligand>
        <name>Zn(2+)</name>
        <dbReference type="ChEBI" id="CHEBI:29105"/>
        <label>2</label>
    </ligand>
</feature>
<dbReference type="EMBL" id="BMLS01000005">
    <property type="protein sequence ID" value="GGO72734.1"/>
    <property type="molecule type" value="Genomic_DNA"/>
</dbReference>
<sequence length="256" mass="28440">MLTVSAIPAFTDNYIWCIHSHQQAILVDPGEAAPALAFLKAQQLQLTDILITHHHADHIGGLKALLAAYPDVAIHGLQSPRVPLVNQYVSPEKSCSISTLELDFKVMLLPGHTIDHIAFYHPQVGLFCGDTLFSGGCGRLFEGTPEQMYASLNTLAALPDDTKVYCTHEYTQANLRFAKAAEPDNQALKEYSHWADKQREDNLPTLPSHIGLEKAINPFLRCDNEQIRSQVEQYQGIKANSPVDVFAGLRGWKDHF</sequence>
<dbReference type="PANTHER" id="PTHR43705:SF1">
    <property type="entry name" value="HYDROXYACYLGLUTATHIONE HYDROLASE GLOB"/>
    <property type="match status" value="1"/>
</dbReference>
<dbReference type="EC" id="3.1.2.6" evidence="7"/>
<gene>
    <name evidence="7 9" type="primary">gloB</name>
    <name evidence="9" type="ORF">GCM10010982_31630</name>
</gene>
<proteinExistence type="inferred from homology"/>
<evidence type="ECO:0000256" key="5">
    <source>
        <dbReference type="ARBA" id="ARBA00022801"/>
    </source>
</evidence>
<dbReference type="PIRSF" id="PIRSF005457">
    <property type="entry name" value="Glx"/>
    <property type="match status" value="1"/>
</dbReference>
<dbReference type="Proteomes" id="UP000606935">
    <property type="component" value="Unassembled WGS sequence"/>
</dbReference>
<keyword evidence="5 7" id="KW-0378">Hydrolase</keyword>
<dbReference type="InterPro" id="IPR032282">
    <property type="entry name" value="HAGH_C"/>
</dbReference>
<evidence type="ECO:0000259" key="8">
    <source>
        <dbReference type="SMART" id="SM00849"/>
    </source>
</evidence>
<keyword evidence="4 7" id="KW-0479">Metal-binding</keyword>
<organism evidence="9 10">
    <name type="scientific">Bowmanella pacifica</name>
    <dbReference type="NCBI Taxonomy" id="502051"/>
    <lineage>
        <taxon>Bacteria</taxon>
        <taxon>Pseudomonadati</taxon>
        <taxon>Pseudomonadota</taxon>
        <taxon>Gammaproteobacteria</taxon>
        <taxon>Alteromonadales</taxon>
        <taxon>Alteromonadaceae</taxon>
        <taxon>Bowmanella</taxon>
    </lineage>
</organism>
<reference evidence="9" key="2">
    <citation type="submission" date="2020-09" db="EMBL/GenBank/DDBJ databases">
        <authorList>
            <person name="Sun Q."/>
            <person name="Zhou Y."/>
        </authorList>
    </citation>
    <scope>NUCLEOTIDE SEQUENCE</scope>
    <source>
        <strain evidence="9">CGMCC 1.7086</strain>
    </source>
</reference>
<evidence type="ECO:0000256" key="6">
    <source>
        <dbReference type="ARBA" id="ARBA00022833"/>
    </source>
</evidence>
<dbReference type="SMART" id="SM00849">
    <property type="entry name" value="Lactamase_B"/>
    <property type="match status" value="1"/>
</dbReference>
<dbReference type="PANTHER" id="PTHR43705">
    <property type="entry name" value="HYDROXYACYLGLUTATHIONE HYDROLASE"/>
    <property type="match status" value="1"/>
</dbReference>
<comment type="similarity">
    <text evidence="3 7">Belongs to the metallo-beta-lactamase superfamily. Glyoxalase II family.</text>
</comment>
<dbReference type="Gene3D" id="3.60.15.10">
    <property type="entry name" value="Ribonuclease Z/Hydroxyacylglutathione hydrolase-like"/>
    <property type="match status" value="1"/>
</dbReference>
<dbReference type="AlphaFoldDB" id="A0A917Z4M8"/>
<dbReference type="SUPFAM" id="SSF56281">
    <property type="entry name" value="Metallo-hydrolase/oxidoreductase"/>
    <property type="match status" value="1"/>
</dbReference>
<evidence type="ECO:0000256" key="4">
    <source>
        <dbReference type="ARBA" id="ARBA00022723"/>
    </source>
</evidence>
<feature type="binding site" evidence="7">
    <location>
        <position position="130"/>
    </location>
    <ligand>
        <name>Zn(2+)</name>
        <dbReference type="ChEBI" id="CHEBI:29105"/>
        <label>2</label>
    </ligand>
</feature>
<comment type="catalytic activity">
    <reaction evidence="1 7">
        <text>an S-(2-hydroxyacyl)glutathione + H2O = a 2-hydroxy carboxylate + glutathione + H(+)</text>
        <dbReference type="Rhea" id="RHEA:21864"/>
        <dbReference type="ChEBI" id="CHEBI:15377"/>
        <dbReference type="ChEBI" id="CHEBI:15378"/>
        <dbReference type="ChEBI" id="CHEBI:57925"/>
        <dbReference type="ChEBI" id="CHEBI:58896"/>
        <dbReference type="ChEBI" id="CHEBI:71261"/>
        <dbReference type="EC" id="3.1.2.6"/>
    </reaction>
</comment>
<feature type="binding site" evidence="7">
    <location>
        <position position="58"/>
    </location>
    <ligand>
        <name>Zn(2+)</name>
        <dbReference type="ChEBI" id="CHEBI:29105"/>
        <label>2</label>
    </ligand>
</feature>
<dbReference type="GO" id="GO:0046872">
    <property type="term" value="F:metal ion binding"/>
    <property type="evidence" value="ECO:0007669"/>
    <property type="project" value="UniProtKB-KW"/>
</dbReference>
<dbReference type="GO" id="GO:0004416">
    <property type="term" value="F:hydroxyacylglutathione hydrolase activity"/>
    <property type="evidence" value="ECO:0007669"/>
    <property type="project" value="UniProtKB-UniRule"/>
</dbReference>
<dbReference type="GO" id="GO:0019243">
    <property type="term" value="P:methylglyoxal catabolic process to D-lactate via S-lactoyl-glutathione"/>
    <property type="evidence" value="ECO:0007669"/>
    <property type="project" value="UniProtKB-UniRule"/>
</dbReference>
<dbReference type="Pfam" id="PF00753">
    <property type="entry name" value="Lactamase_B"/>
    <property type="match status" value="1"/>
</dbReference>
<keyword evidence="10" id="KW-1185">Reference proteome</keyword>
<feature type="binding site" evidence="7">
    <location>
        <position position="55"/>
    </location>
    <ligand>
        <name>Zn(2+)</name>
        <dbReference type="ChEBI" id="CHEBI:29105"/>
        <label>1</label>
    </ligand>
</feature>
<dbReference type="HAMAP" id="MF_01374">
    <property type="entry name" value="Glyoxalase_2"/>
    <property type="match status" value="1"/>
</dbReference>
<feature type="binding site" evidence="7">
    <location>
        <position position="53"/>
    </location>
    <ligand>
        <name>Zn(2+)</name>
        <dbReference type="ChEBI" id="CHEBI:29105"/>
        <label>1</label>
    </ligand>
</feature>
<dbReference type="NCBIfam" id="TIGR03413">
    <property type="entry name" value="GSH_gloB"/>
    <property type="match status" value="1"/>
</dbReference>
<feature type="domain" description="Metallo-beta-lactamase" evidence="8">
    <location>
        <begin position="12"/>
        <end position="168"/>
    </location>
</feature>
<dbReference type="RefSeq" id="WP_188697328.1">
    <property type="nucleotide sequence ID" value="NZ_BMLS01000005.1"/>
</dbReference>
<evidence type="ECO:0000256" key="7">
    <source>
        <dbReference type="HAMAP-Rule" id="MF_01374"/>
    </source>
</evidence>
<dbReference type="InterPro" id="IPR017782">
    <property type="entry name" value="Hydroxyacylglutathione_Hdrlase"/>
</dbReference>
<dbReference type="InterPro" id="IPR035680">
    <property type="entry name" value="Clx_II_MBL"/>
</dbReference>
<dbReference type="Pfam" id="PF16123">
    <property type="entry name" value="HAGH_C"/>
    <property type="match status" value="1"/>
</dbReference>
<protein>
    <recommendedName>
        <fullName evidence="7">Hydroxyacylglutathione hydrolase</fullName>
        <ecNumber evidence="7">3.1.2.6</ecNumber>
    </recommendedName>
    <alternativeName>
        <fullName evidence="7">Glyoxalase II</fullName>
        <shortName evidence="7">Glx II</shortName>
    </alternativeName>
</protein>
<comment type="caution">
    <text evidence="9">The sequence shown here is derived from an EMBL/GenBank/DDBJ whole genome shotgun (WGS) entry which is preliminary data.</text>
</comment>
<evidence type="ECO:0000256" key="2">
    <source>
        <dbReference type="ARBA" id="ARBA00004963"/>
    </source>
</evidence>
<comment type="subunit">
    <text evidence="7">Monomer.</text>
</comment>
<feature type="binding site" evidence="7">
    <location>
        <position position="130"/>
    </location>
    <ligand>
        <name>Zn(2+)</name>
        <dbReference type="ChEBI" id="CHEBI:29105"/>
        <label>1</label>
    </ligand>
</feature>
<comment type="cofactor">
    <cofactor evidence="7">
        <name>Zn(2+)</name>
        <dbReference type="ChEBI" id="CHEBI:29105"/>
    </cofactor>
    <text evidence="7">Binds 2 Zn(2+) ions per subunit.</text>
</comment>
<evidence type="ECO:0000313" key="9">
    <source>
        <dbReference type="EMBL" id="GGO72734.1"/>
    </source>
</evidence>
<dbReference type="InterPro" id="IPR036866">
    <property type="entry name" value="RibonucZ/Hydroxyglut_hydro"/>
</dbReference>
<evidence type="ECO:0000256" key="3">
    <source>
        <dbReference type="ARBA" id="ARBA00006759"/>
    </source>
</evidence>
<reference evidence="9" key="1">
    <citation type="journal article" date="2014" name="Int. J. Syst. Evol. Microbiol.">
        <title>Complete genome sequence of Corynebacterium casei LMG S-19264T (=DSM 44701T), isolated from a smear-ripened cheese.</title>
        <authorList>
            <consortium name="US DOE Joint Genome Institute (JGI-PGF)"/>
            <person name="Walter F."/>
            <person name="Albersmeier A."/>
            <person name="Kalinowski J."/>
            <person name="Ruckert C."/>
        </authorList>
    </citation>
    <scope>NUCLEOTIDE SEQUENCE</scope>
    <source>
        <strain evidence="9">CGMCC 1.7086</strain>
    </source>
</reference>
<accession>A0A917Z4M8</accession>
<dbReference type="CDD" id="cd07723">
    <property type="entry name" value="hydroxyacylglutathione_hydrolase_MBL-fold"/>
    <property type="match status" value="1"/>
</dbReference>
<evidence type="ECO:0000256" key="1">
    <source>
        <dbReference type="ARBA" id="ARBA00001623"/>
    </source>
</evidence>
<feature type="binding site" evidence="7">
    <location>
        <position position="168"/>
    </location>
    <ligand>
        <name>Zn(2+)</name>
        <dbReference type="ChEBI" id="CHEBI:29105"/>
        <label>2</label>
    </ligand>
</feature>
<name>A0A917Z4M8_9ALTE</name>
<evidence type="ECO:0000313" key="10">
    <source>
        <dbReference type="Proteomes" id="UP000606935"/>
    </source>
</evidence>
<comment type="function">
    <text evidence="7">Thiolesterase that catalyzes the hydrolysis of S-D-lactoyl-glutathione to form glutathione and D-lactic acid.</text>
</comment>
<keyword evidence="6 7" id="KW-0862">Zinc</keyword>
<dbReference type="InterPro" id="IPR050110">
    <property type="entry name" value="Glyoxalase_II_hydrolase"/>
</dbReference>